<feature type="transmembrane region" description="Helical" evidence="6">
    <location>
        <begin position="54"/>
        <end position="73"/>
    </location>
</feature>
<evidence type="ECO:0000256" key="4">
    <source>
        <dbReference type="ARBA" id="ARBA00022989"/>
    </source>
</evidence>
<comment type="subcellular location">
    <subcellularLocation>
        <location evidence="1">Cell membrane</location>
        <topology evidence="1">Multi-pass membrane protein</topology>
    </subcellularLocation>
</comment>
<evidence type="ECO:0000256" key="5">
    <source>
        <dbReference type="ARBA" id="ARBA00023136"/>
    </source>
</evidence>
<keyword evidence="4 6" id="KW-1133">Transmembrane helix</keyword>
<keyword evidence="2" id="KW-1003">Cell membrane</keyword>
<evidence type="ECO:0000313" key="7">
    <source>
        <dbReference type="EMBL" id="SVC68270.1"/>
    </source>
</evidence>
<evidence type="ECO:0000256" key="1">
    <source>
        <dbReference type="ARBA" id="ARBA00004651"/>
    </source>
</evidence>
<feature type="transmembrane region" description="Helical" evidence="6">
    <location>
        <begin position="320"/>
        <end position="340"/>
    </location>
</feature>
<evidence type="ECO:0000256" key="2">
    <source>
        <dbReference type="ARBA" id="ARBA00022475"/>
    </source>
</evidence>
<name>A0A382P611_9ZZZZ</name>
<feature type="transmembrane region" description="Helical" evidence="6">
    <location>
        <begin position="184"/>
        <end position="208"/>
    </location>
</feature>
<dbReference type="InterPro" id="IPR050833">
    <property type="entry name" value="Poly_Biosynth_Transport"/>
</dbReference>
<proteinExistence type="predicted"/>
<feature type="transmembrane region" description="Helical" evidence="6">
    <location>
        <begin position="85"/>
        <end position="103"/>
    </location>
</feature>
<feature type="transmembrane region" description="Helical" evidence="6">
    <location>
        <begin position="229"/>
        <end position="255"/>
    </location>
</feature>
<dbReference type="GO" id="GO:0005886">
    <property type="term" value="C:plasma membrane"/>
    <property type="evidence" value="ECO:0007669"/>
    <property type="project" value="UniProtKB-SubCell"/>
</dbReference>
<organism evidence="7">
    <name type="scientific">marine metagenome</name>
    <dbReference type="NCBI Taxonomy" id="408172"/>
    <lineage>
        <taxon>unclassified sequences</taxon>
        <taxon>metagenomes</taxon>
        <taxon>ecological metagenomes</taxon>
    </lineage>
</organism>
<keyword evidence="5 6" id="KW-0472">Membrane</keyword>
<reference evidence="7" key="1">
    <citation type="submission" date="2018-05" db="EMBL/GenBank/DDBJ databases">
        <authorList>
            <person name="Lanie J.A."/>
            <person name="Ng W.-L."/>
            <person name="Kazmierczak K.M."/>
            <person name="Andrzejewski T.M."/>
            <person name="Davidsen T.M."/>
            <person name="Wayne K.J."/>
            <person name="Tettelin H."/>
            <person name="Glass J.I."/>
            <person name="Rusch D."/>
            <person name="Podicherti R."/>
            <person name="Tsui H.-C.T."/>
            <person name="Winkler M.E."/>
        </authorList>
    </citation>
    <scope>NUCLEOTIDE SEQUENCE</scope>
</reference>
<evidence type="ECO:0000256" key="6">
    <source>
        <dbReference type="SAM" id="Phobius"/>
    </source>
</evidence>
<feature type="non-terminal residue" evidence="7">
    <location>
        <position position="359"/>
    </location>
</feature>
<feature type="transmembrane region" description="Helical" evidence="6">
    <location>
        <begin position="294"/>
        <end position="314"/>
    </location>
</feature>
<evidence type="ECO:0008006" key="8">
    <source>
        <dbReference type="Google" id="ProtNLM"/>
    </source>
</evidence>
<dbReference type="AlphaFoldDB" id="A0A382P611"/>
<sequence length="359" mass="39990">SSSEKNISNVLSGTSSLFLIQTTAILFLAIMFADEIAVWLFSAEYKTLNSTAEIRIVILMSIAVLSLQTLTAIINGKVNLKEVNIVNVSTALTTMLACYPLLMLGDLGVALLVGFGSIVGSFIAFLYVIKIYKKQISFVRLSLRDFFSSSPTSIWMIAHPLIVSTLLLYIPVMVQNQYGLKSLGLYSSVIMIDAILTMVLMSALKTYFLPTLGKITSVKEKKIFINKIIFLLLIAMLPIIIVIMFFAKIILLILFSAEFVIASELLIIQIMSLLSAAFCWPYANYILHNGHYKIYFLIDSIWAIFLALLIWFFVGNNYQLSIVPILFVVGGLVSTSLYTITVSRMYGEGMLSRQNLRLG</sequence>
<feature type="non-terminal residue" evidence="7">
    <location>
        <position position="1"/>
    </location>
</feature>
<feature type="transmembrane region" description="Helical" evidence="6">
    <location>
        <begin position="17"/>
        <end position="42"/>
    </location>
</feature>
<accession>A0A382P611</accession>
<feature type="transmembrane region" description="Helical" evidence="6">
    <location>
        <begin position="261"/>
        <end position="282"/>
    </location>
</feature>
<keyword evidence="3 6" id="KW-0812">Transmembrane</keyword>
<feature type="transmembrane region" description="Helical" evidence="6">
    <location>
        <begin position="153"/>
        <end position="172"/>
    </location>
</feature>
<evidence type="ECO:0000256" key="3">
    <source>
        <dbReference type="ARBA" id="ARBA00022692"/>
    </source>
</evidence>
<dbReference type="PANTHER" id="PTHR30250:SF11">
    <property type="entry name" value="O-ANTIGEN TRANSPORTER-RELATED"/>
    <property type="match status" value="1"/>
</dbReference>
<gene>
    <name evidence="7" type="ORF">METZ01_LOCUS321124</name>
</gene>
<dbReference type="PANTHER" id="PTHR30250">
    <property type="entry name" value="PST FAMILY PREDICTED COLANIC ACID TRANSPORTER"/>
    <property type="match status" value="1"/>
</dbReference>
<dbReference type="EMBL" id="UINC01104823">
    <property type="protein sequence ID" value="SVC68270.1"/>
    <property type="molecule type" value="Genomic_DNA"/>
</dbReference>
<feature type="transmembrane region" description="Helical" evidence="6">
    <location>
        <begin position="109"/>
        <end position="132"/>
    </location>
</feature>
<protein>
    <recommendedName>
        <fullName evidence="8">Polysaccharide biosynthesis protein C-terminal domain-containing protein</fullName>
    </recommendedName>
</protein>